<evidence type="ECO:0000256" key="11">
    <source>
        <dbReference type="ARBA" id="ARBA00023316"/>
    </source>
</evidence>
<dbReference type="InterPro" id="IPR036950">
    <property type="entry name" value="PBP_transglycosylase"/>
</dbReference>
<evidence type="ECO:0000256" key="14">
    <source>
        <dbReference type="SAM" id="MobiDB-lite"/>
    </source>
</evidence>
<evidence type="ECO:0000256" key="7">
    <source>
        <dbReference type="ARBA" id="ARBA00022801"/>
    </source>
</evidence>
<comment type="catalytic activity">
    <reaction evidence="12">
        <text>Preferential cleavage: (Ac)2-L-Lys-D-Ala-|-D-Ala. Also transpeptidation of peptidyl-alanyl moieties that are N-acyl substituents of D-alanine.</text>
        <dbReference type="EC" id="3.4.16.4"/>
    </reaction>
</comment>
<evidence type="ECO:0000256" key="4">
    <source>
        <dbReference type="ARBA" id="ARBA00022670"/>
    </source>
</evidence>
<dbReference type="Proteomes" id="UP000198881">
    <property type="component" value="Unassembled WGS sequence"/>
</dbReference>
<dbReference type="Gene3D" id="3.40.710.10">
    <property type="entry name" value="DD-peptidase/beta-lactamase superfamily"/>
    <property type="match status" value="1"/>
</dbReference>
<dbReference type="InterPro" id="IPR001264">
    <property type="entry name" value="Glyco_trans_51"/>
</dbReference>
<dbReference type="OrthoDB" id="9766909at2"/>
<dbReference type="GO" id="GO:0030288">
    <property type="term" value="C:outer membrane-bounded periplasmic space"/>
    <property type="evidence" value="ECO:0007669"/>
    <property type="project" value="TreeGrafter"/>
</dbReference>
<keyword evidence="7" id="KW-0378">Hydrolase</keyword>
<evidence type="ECO:0000256" key="6">
    <source>
        <dbReference type="ARBA" id="ARBA00022679"/>
    </source>
</evidence>
<dbReference type="InterPro" id="IPR050396">
    <property type="entry name" value="Glycosyltr_51/Transpeptidase"/>
</dbReference>
<dbReference type="GO" id="GO:0008658">
    <property type="term" value="F:penicillin binding"/>
    <property type="evidence" value="ECO:0007669"/>
    <property type="project" value="InterPro"/>
</dbReference>
<evidence type="ECO:0000313" key="18">
    <source>
        <dbReference type="Proteomes" id="UP000198881"/>
    </source>
</evidence>
<reference evidence="17 18" key="1">
    <citation type="submission" date="2016-10" db="EMBL/GenBank/DDBJ databases">
        <authorList>
            <person name="de Groot N.N."/>
        </authorList>
    </citation>
    <scope>NUCLEOTIDE SEQUENCE [LARGE SCALE GENOMIC DNA]</scope>
    <source>
        <strain evidence="17 18">CGMCC 1.7054</strain>
    </source>
</reference>
<dbReference type="RefSeq" id="WP_091695945.1">
    <property type="nucleotide sequence ID" value="NZ_FPCG01000003.1"/>
</dbReference>
<feature type="compositionally biased region" description="Basic and acidic residues" evidence="14">
    <location>
        <begin position="701"/>
        <end position="710"/>
    </location>
</feature>
<dbReference type="Pfam" id="PF00912">
    <property type="entry name" value="Transgly"/>
    <property type="match status" value="1"/>
</dbReference>
<evidence type="ECO:0000259" key="16">
    <source>
        <dbReference type="Pfam" id="PF00912"/>
    </source>
</evidence>
<comment type="catalytic activity">
    <reaction evidence="13">
        <text>[GlcNAc-(1-&gt;4)-Mur2Ac(oyl-L-Ala-gamma-D-Glu-L-Lys-D-Ala-D-Ala)](n)-di-trans,octa-cis-undecaprenyl diphosphate + beta-D-GlcNAc-(1-&gt;4)-Mur2Ac(oyl-L-Ala-gamma-D-Glu-L-Lys-D-Ala-D-Ala)-di-trans,octa-cis-undecaprenyl diphosphate = [GlcNAc-(1-&gt;4)-Mur2Ac(oyl-L-Ala-gamma-D-Glu-L-Lys-D-Ala-D-Ala)](n+1)-di-trans,octa-cis-undecaprenyl diphosphate + di-trans,octa-cis-undecaprenyl diphosphate + H(+)</text>
        <dbReference type="Rhea" id="RHEA:23708"/>
        <dbReference type="Rhea" id="RHEA-COMP:9602"/>
        <dbReference type="Rhea" id="RHEA-COMP:9603"/>
        <dbReference type="ChEBI" id="CHEBI:15378"/>
        <dbReference type="ChEBI" id="CHEBI:58405"/>
        <dbReference type="ChEBI" id="CHEBI:60033"/>
        <dbReference type="ChEBI" id="CHEBI:78435"/>
        <dbReference type="EC" id="2.4.99.28"/>
    </reaction>
</comment>
<dbReference type="GO" id="GO:0008360">
    <property type="term" value="P:regulation of cell shape"/>
    <property type="evidence" value="ECO:0007669"/>
    <property type="project" value="UniProtKB-KW"/>
</dbReference>
<dbReference type="InterPro" id="IPR012338">
    <property type="entry name" value="Beta-lactam/transpept-like"/>
</dbReference>
<keyword evidence="6" id="KW-0808">Transferase</keyword>
<feature type="compositionally biased region" description="Polar residues" evidence="14">
    <location>
        <begin position="736"/>
        <end position="748"/>
    </location>
</feature>
<keyword evidence="10" id="KW-0511">Multifunctional enzyme</keyword>
<dbReference type="GO" id="GO:0071555">
    <property type="term" value="P:cell wall organization"/>
    <property type="evidence" value="ECO:0007669"/>
    <property type="project" value="UniProtKB-KW"/>
</dbReference>
<name>A0A1I7MJY2_9MICC</name>
<dbReference type="GO" id="GO:0009002">
    <property type="term" value="F:serine-type D-Ala-D-Ala carboxypeptidase activity"/>
    <property type="evidence" value="ECO:0007669"/>
    <property type="project" value="UniProtKB-EC"/>
</dbReference>
<dbReference type="Gene3D" id="1.10.3810.10">
    <property type="entry name" value="Biosynthetic peptidoglycan transglycosylase-like"/>
    <property type="match status" value="1"/>
</dbReference>
<protein>
    <submittedName>
        <fullName evidence="17">Membrane carboxypeptidase (Penicillin-binding protein)</fullName>
    </submittedName>
</protein>
<dbReference type="PANTHER" id="PTHR32282">
    <property type="entry name" value="BINDING PROTEIN TRANSPEPTIDASE, PUTATIVE-RELATED"/>
    <property type="match status" value="1"/>
</dbReference>
<proteinExistence type="inferred from homology"/>
<evidence type="ECO:0000256" key="13">
    <source>
        <dbReference type="ARBA" id="ARBA00049902"/>
    </source>
</evidence>
<evidence type="ECO:0000256" key="2">
    <source>
        <dbReference type="ARBA" id="ARBA00007739"/>
    </source>
</evidence>
<feature type="domain" description="Glycosyl transferase family 51" evidence="16">
    <location>
        <begin position="77"/>
        <end position="262"/>
    </location>
</feature>
<evidence type="ECO:0000256" key="1">
    <source>
        <dbReference type="ARBA" id="ARBA00007090"/>
    </source>
</evidence>
<accession>A0A1I7MJY2</accession>
<keyword evidence="4" id="KW-0645">Protease</keyword>
<dbReference type="GO" id="GO:0006508">
    <property type="term" value="P:proteolysis"/>
    <property type="evidence" value="ECO:0007669"/>
    <property type="project" value="UniProtKB-KW"/>
</dbReference>
<keyword evidence="5" id="KW-0328">Glycosyltransferase</keyword>
<dbReference type="GO" id="GO:0008955">
    <property type="term" value="F:peptidoglycan glycosyltransferase activity"/>
    <property type="evidence" value="ECO:0007669"/>
    <property type="project" value="UniProtKB-EC"/>
</dbReference>
<keyword evidence="8" id="KW-0133">Cell shape</keyword>
<dbReference type="PANTHER" id="PTHR32282:SF33">
    <property type="entry name" value="PEPTIDOGLYCAN GLYCOSYLTRANSFERASE"/>
    <property type="match status" value="1"/>
</dbReference>
<evidence type="ECO:0000256" key="9">
    <source>
        <dbReference type="ARBA" id="ARBA00022984"/>
    </source>
</evidence>
<comment type="similarity">
    <text evidence="1">In the C-terminal section; belongs to the transpeptidase family.</text>
</comment>
<keyword evidence="9" id="KW-0573">Peptidoglycan synthesis</keyword>
<keyword evidence="11" id="KW-0961">Cell wall biogenesis/degradation</keyword>
<keyword evidence="3 17" id="KW-0121">Carboxypeptidase</keyword>
<dbReference type="Pfam" id="PF00905">
    <property type="entry name" value="Transpeptidase"/>
    <property type="match status" value="1"/>
</dbReference>
<evidence type="ECO:0000313" key="17">
    <source>
        <dbReference type="EMBL" id="SFV22237.1"/>
    </source>
</evidence>
<dbReference type="GO" id="GO:0009252">
    <property type="term" value="P:peptidoglycan biosynthetic process"/>
    <property type="evidence" value="ECO:0007669"/>
    <property type="project" value="UniProtKB-KW"/>
</dbReference>
<evidence type="ECO:0000256" key="8">
    <source>
        <dbReference type="ARBA" id="ARBA00022960"/>
    </source>
</evidence>
<keyword evidence="18" id="KW-1185">Reference proteome</keyword>
<dbReference type="STRING" id="574650.SAMN04487966_103271"/>
<evidence type="ECO:0000256" key="3">
    <source>
        <dbReference type="ARBA" id="ARBA00022645"/>
    </source>
</evidence>
<dbReference type="FunFam" id="1.10.3810.10:FF:000001">
    <property type="entry name" value="Penicillin-binding protein 1A"/>
    <property type="match status" value="1"/>
</dbReference>
<dbReference type="EMBL" id="FPCG01000003">
    <property type="protein sequence ID" value="SFV22237.1"/>
    <property type="molecule type" value="Genomic_DNA"/>
</dbReference>
<comment type="similarity">
    <text evidence="2">In the N-terminal section; belongs to the glycosyltransferase 51 family.</text>
</comment>
<evidence type="ECO:0000256" key="5">
    <source>
        <dbReference type="ARBA" id="ARBA00022676"/>
    </source>
</evidence>
<dbReference type="AlphaFoldDB" id="A0A1I7MJY2"/>
<feature type="domain" description="Penicillin-binding protein transpeptidase" evidence="15">
    <location>
        <begin position="365"/>
        <end position="633"/>
    </location>
</feature>
<sequence>MAKSTSPFFDTATTLGKIVAFLGISALCGVLAAGLMMPMAAMGGALADSGQEVFDQLPAELKEEPLSVPSRILAEDGTVLATFYAENRVPVELDQISQNMKDAIVSIEDERFYEHSGVDARGLARALVNNATSDSQQGASTLTQQYVNNVLVNYQSLNNERTTISGTKTPADKLREMKLAVAVEKEMSKDQILEGYLNIVLFSGRVYGVEAASRYFFNKNAADLTVPEAAMLAGMVQSPNGYNPVTNPEGAEGRRNVVLASMLKNEKITQAEYEEYKAVPVESMLDVTPQGSGCFAAELGAYFCDYVQLEILDDEAFGPDREARQRLLDRGGLTIQTTLNAEMQRAAEEEVSSRVPHDSFDGAGGAMVSVEPGTGNIKAMAQNTVYSPEAGDGNTTLNFNTDFNRGGSRGFQAGSTMKPYVSLAWVEAGHSMIDTIDAANDYYPQWTEFEASCQEGGGFRLPDEDGWAVNNAIANMKKPMRVDYGLYWSINTATAAEFYLMDMCEVGNLTERMGVHRADNGDPINATRPSFILGAEEVSPLTMAASYATLADDGTYCKPRALVSVTDTRGTEYRVPEVDCTKAVDTQVVAEVNHTLEAIAGERTARGELPFPVAGKTGTNNNSSSTWFVGYSTGLSTASWVGNYKTTVEGLSGKTIGGVYFEDVWGSIIAGPMWVDFMKVAGPLAERNEFTEYTGPVSDPVRTDGRHPEGEVVDADAGRGGPLPERRLDDDPSTYGGATNDTATGSEG</sequence>
<dbReference type="InterPro" id="IPR001460">
    <property type="entry name" value="PCN-bd_Tpept"/>
</dbReference>
<evidence type="ECO:0000259" key="15">
    <source>
        <dbReference type="Pfam" id="PF00905"/>
    </source>
</evidence>
<feature type="region of interest" description="Disordered" evidence="14">
    <location>
        <begin position="691"/>
        <end position="748"/>
    </location>
</feature>
<evidence type="ECO:0000256" key="12">
    <source>
        <dbReference type="ARBA" id="ARBA00034000"/>
    </source>
</evidence>
<gene>
    <name evidence="17" type="ORF">SAMN04487966_103271</name>
</gene>
<organism evidence="17 18">
    <name type="scientific">Micrococcus terreus</name>
    <dbReference type="NCBI Taxonomy" id="574650"/>
    <lineage>
        <taxon>Bacteria</taxon>
        <taxon>Bacillati</taxon>
        <taxon>Actinomycetota</taxon>
        <taxon>Actinomycetes</taxon>
        <taxon>Micrococcales</taxon>
        <taxon>Micrococcaceae</taxon>
        <taxon>Micrococcus</taxon>
    </lineage>
</organism>
<dbReference type="SUPFAM" id="SSF56601">
    <property type="entry name" value="beta-lactamase/transpeptidase-like"/>
    <property type="match status" value="1"/>
</dbReference>
<dbReference type="InterPro" id="IPR023346">
    <property type="entry name" value="Lysozyme-like_dom_sf"/>
</dbReference>
<dbReference type="SUPFAM" id="SSF53955">
    <property type="entry name" value="Lysozyme-like"/>
    <property type="match status" value="1"/>
</dbReference>
<evidence type="ECO:0000256" key="10">
    <source>
        <dbReference type="ARBA" id="ARBA00023268"/>
    </source>
</evidence>